<dbReference type="AlphaFoldDB" id="A5EUW8"/>
<dbReference type="RefSeq" id="WP_012031109.1">
    <property type="nucleotide sequence ID" value="NC_009446.1"/>
</dbReference>
<dbReference type="PANTHER" id="PTHR30629">
    <property type="entry name" value="PROPHAGE INTEGRASE"/>
    <property type="match status" value="1"/>
</dbReference>
<evidence type="ECO:0000259" key="5">
    <source>
        <dbReference type="PROSITE" id="PS51898"/>
    </source>
</evidence>
<dbReference type="Gene3D" id="3.30.160.390">
    <property type="entry name" value="Integrase, DNA-binding domain"/>
    <property type="match status" value="1"/>
</dbReference>
<comment type="similarity">
    <text evidence="1">Belongs to the 'phage' integrase family.</text>
</comment>
<dbReference type="InterPro" id="IPR010998">
    <property type="entry name" value="Integrase_recombinase_N"/>
</dbReference>
<dbReference type="Pfam" id="PF00589">
    <property type="entry name" value="Phage_integrase"/>
    <property type="match status" value="1"/>
</dbReference>
<dbReference type="InterPro" id="IPR011010">
    <property type="entry name" value="DNA_brk_join_enz"/>
</dbReference>
<sequence length="399" mass="45753">MLSDAKLRKLKPTEKKYKIADSHGLFAVVMPNGSILWRMRYVLAGKRRELALGKYPAVSLSEARQIVLLYREQIERGVDPHAQHVERHKKQDGVTVAEAVELLLSEKAKYCSASYLESCRSRLSNHVLSRFGARALAEVSEDEWRALINWLDNGGKNYTAIRVQDLAGELYKTVRLKTGLKIANPILEIRGTVKKKPAQNYPRITNPARFGELLHAIDYFNGRWQVYLALKFLPLVFCRQIELRRMVWQEVDFERALWCIPAEKIKMRRAHLVPLSTQAIAILRQAEQLRCSDLVFCGVRNPRQPISVNTIGSALRTLGFGHDEMVGHGFRGTAATLLNELGWDSHIVDFQLAHWQRSSVSSAYNHAEYLTQRREMMQAWADYCDELKAKTRKRLGIED</sequence>
<dbReference type="CDD" id="cd00801">
    <property type="entry name" value="INT_P4_C"/>
    <property type="match status" value="1"/>
</dbReference>
<dbReference type="GO" id="GO:0003677">
    <property type="term" value="F:DNA binding"/>
    <property type="evidence" value="ECO:0007669"/>
    <property type="project" value="UniProtKB-KW"/>
</dbReference>
<reference evidence="6 7" key="1">
    <citation type="journal article" date="2007" name="Nat. Biotechnol.">
        <title>Genome sequence and identification of candidate vaccine antigens from the animal pathogen Dichelobacter nodosus.</title>
        <authorList>
            <person name="Myers G.S."/>
            <person name="Parker D."/>
            <person name="Al-Hasani K."/>
            <person name="Kennan R.M."/>
            <person name="Seemann T."/>
            <person name="Ren Q."/>
            <person name="Badger J.H."/>
            <person name="Selengut J.D."/>
            <person name="Deboy R.T."/>
            <person name="Tettelin H."/>
            <person name="Boyce J.D."/>
            <person name="McCarl V.P."/>
            <person name="Han X."/>
            <person name="Nelson W.C."/>
            <person name="Madupu R."/>
            <person name="Mohamoud Y."/>
            <person name="Holley T."/>
            <person name="Fedorova N."/>
            <person name="Khouri H."/>
            <person name="Bottomley S.P."/>
            <person name="Whittington R.J."/>
            <person name="Adler B."/>
            <person name="Songer J.G."/>
            <person name="Rood J.I."/>
            <person name="Paulsen I.T."/>
        </authorList>
    </citation>
    <scope>NUCLEOTIDE SEQUENCE [LARGE SCALE GENOMIC DNA]</scope>
    <source>
        <strain evidence="6 7">VCS1703A</strain>
    </source>
</reference>
<evidence type="ECO:0000256" key="4">
    <source>
        <dbReference type="ARBA" id="ARBA00023172"/>
    </source>
</evidence>
<dbReference type="InterPro" id="IPR050808">
    <property type="entry name" value="Phage_Integrase"/>
</dbReference>
<feature type="domain" description="Tyr recombinase" evidence="5">
    <location>
        <begin position="200"/>
        <end position="377"/>
    </location>
</feature>
<dbReference type="InterPro" id="IPR013762">
    <property type="entry name" value="Integrase-like_cat_sf"/>
</dbReference>
<keyword evidence="7" id="KW-1185">Reference proteome</keyword>
<keyword evidence="2" id="KW-0229">DNA integration</keyword>
<dbReference type="Gene3D" id="1.10.150.130">
    <property type="match status" value="1"/>
</dbReference>
<dbReference type="PANTHER" id="PTHR30629:SF2">
    <property type="entry name" value="PROPHAGE INTEGRASE INTS-RELATED"/>
    <property type="match status" value="1"/>
</dbReference>
<evidence type="ECO:0000256" key="2">
    <source>
        <dbReference type="ARBA" id="ARBA00022908"/>
    </source>
</evidence>
<dbReference type="STRING" id="246195.DNO_0784"/>
<name>A5EUW8_DICNV</name>
<dbReference type="Pfam" id="PF13356">
    <property type="entry name" value="Arm-DNA-bind_3"/>
    <property type="match status" value="1"/>
</dbReference>
<dbReference type="GO" id="GO:0015074">
    <property type="term" value="P:DNA integration"/>
    <property type="evidence" value="ECO:0007669"/>
    <property type="project" value="UniProtKB-KW"/>
</dbReference>
<dbReference type="PROSITE" id="PS51898">
    <property type="entry name" value="TYR_RECOMBINASE"/>
    <property type="match status" value="1"/>
</dbReference>
<evidence type="ECO:0000256" key="3">
    <source>
        <dbReference type="ARBA" id="ARBA00023125"/>
    </source>
</evidence>
<dbReference type="GO" id="GO:0006310">
    <property type="term" value="P:DNA recombination"/>
    <property type="evidence" value="ECO:0007669"/>
    <property type="project" value="UniProtKB-KW"/>
</dbReference>
<dbReference type="eggNOG" id="COG0582">
    <property type="taxonomic scope" value="Bacteria"/>
</dbReference>
<dbReference type="KEGG" id="dno:DNO_0784"/>
<dbReference type="EMBL" id="CP000513">
    <property type="protein sequence ID" value="ABQ14113.1"/>
    <property type="molecule type" value="Genomic_DNA"/>
</dbReference>
<organism evidence="6 7">
    <name type="scientific">Dichelobacter nodosus (strain VCS1703A)</name>
    <dbReference type="NCBI Taxonomy" id="246195"/>
    <lineage>
        <taxon>Bacteria</taxon>
        <taxon>Pseudomonadati</taxon>
        <taxon>Pseudomonadota</taxon>
        <taxon>Gammaproteobacteria</taxon>
        <taxon>Cardiobacteriales</taxon>
        <taxon>Cardiobacteriaceae</taxon>
        <taxon>Dichelobacter</taxon>
    </lineage>
</organism>
<evidence type="ECO:0000313" key="6">
    <source>
        <dbReference type="EMBL" id="ABQ14113.1"/>
    </source>
</evidence>
<dbReference type="SUPFAM" id="SSF56349">
    <property type="entry name" value="DNA breaking-rejoining enzymes"/>
    <property type="match status" value="1"/>
</dbReference>
<dbReference type="InterPro" id="IPR002104">
    <property type="entry name" value="Integrase_catalytic"/>
</dbReference>
<accession>A5EUW8</accession>
<dbReference type="Gene3D" id="1.10.443.10">
    <property type="entry name" value="Intergrase catalytic core"/>
    <property type="match status" value="1"/>
</dbReference>
<dbReference type="InterPro" id="IPR038488">
    <property type="entry name" value="Integrase_DNA-bd_sf"/>
</dbReference>
<evidence type="ECO:0000313" key="7">
    <source>
        <dbReference type="Proteomes" id="UP000000248"/>
    </source>
</evidence>
<proteinExistence type="inferred from homology"/>
<dbReference type="InterPro" id="IPR025166">
    <property type="entry name" value="Integrase_DNA_bind_dom"/>
</dbReference>
<protein>
    <submittedName>
        <fullName evidence="6">Bacteriophage P4-like integrase</fullName>
    </submittedName>
</protein>
<gene>
    <name evidence="6" type="ordered locus">DNO_0784</name>
</gene>
<dbReference type="OrthoDB" id="9795573at2"/>
<dbReference type="HOGENOM" id="CLU_027562_0_0_6"/>
<evidence type="ECO:0000256" key="1">
    <source>
        <dbReference type="ARBA" id="ARBA00008857"/>
    </source>
</evidence>
<keyword evidence="4" id="KW-0233">DNA recombination</keyword>
<dbReference type="Proteomes" id="UP000000248">
    <property type="component" value="Chromosome"/>
</dbReference>
<keyword evidence="3" id="KW-0238">DNA-binding</keyword>